<feature type="transmembrane region" description="Helical" evidence="12">
    <location>
        <begin position="1227"/>
        <end position="1247"/>
    </location>
</feature>
<feature type="transmembrane region" description="Helical" evidence="12">
    <location>
        <begin position="1333"/>
        <end position="1356"/>
    </location>
</feature>
<feature type="region of interest" description="Disordered" evidence="11">
    <location>
        <begin position="881"/>
        <end position="913"/>
    </location>
</feature>
<dbReference type="PANTHER" id="PTHR21522">
    <property type="entry name" value="PROTON CHANNEL OTOP"/>
    <property type="match status" value="1"/>
</dbReference>
<evidence type="ECO:0000256" key="12">
    <source>
        <dbReference type="SAM" id="Phobius"/>
    </source>
</evidence>
<dbReference type="PANTHER" id="PTHR21522:SF33">
    <property type="entry name" value="OTOPETRIN-2"/>
    <property type="match status" value="1"/>
</dbReference>
<keyword evidence="14" id="KW-1185">Reference proteome</keyword>
<feature type="transmembrane region" description="Helical" evidence="12">
    <location>
        <begin position="1177"/>
        <end position="1197"/>
    </location>
</feature>
<accession>A0A8S1FB37</accession>
<keyword evidence="4" id="KW-1003">Cell membrane</keyword>
<evidence type="ECO:0000256" key="10">
    <source>
        <dbReference type="ARBA" id="ARBA00023303"/>
    </source>
</evidence>
<name>A0A8S1FB37_9PELO</name>
<dbReference type="InterPro" id="IPR004878">
    <property type="entry name" value="Otopetrin"/>
</dbReference>
<keyword evidence="5 12" id="KW-0812">Transmembrane</keyword>
<feature type="transmembrane region" description="Helical" evidence="12">
    <location>
        <begin position="1301"/>
        <end position="1327"/>
    </location>
</feature>
<feature type="transmembrane region" description="Helical" evidence="12">
    <location>
        <begin position="1071"/>
        <end position="1089"/>
    </location>
</feature>
<comment type="subcellular location">
    <subcellularLocation>
        <location evidence="1">Cell membrane</location>
        <topology evidence="1">Multi-pass membrane protein</topology>
    </subcellularLocation>
</comment>
<feature type="transmembrane region" description="Helical" evidence="12">
    <location>
        <begin position="1036"/>
        <end position="1059"/>
    </location>
</feature>
<evidence type="ECO:0000256" key="1">
    <source>
        <dbReference type="ARBA" id="ARBA00004651"/>
    </source>
</evidence>
<feature type="compositionally biased region" description="Low complexity" evidence="11">
    <location>
        <begin position="696"/>
        <end position="706"/>
    </location>
</feature>
<evidence type="ECO:0000256" key="7">
    <source>
        <dbReference type="ARBA" id="ARBA00022989"/>
    </source>
</evidence>
<reference evidence="13 14" key="1">
    <citation type="submission" date="2020-04" db="EMBL/GenBank/DDBJ databases">
        <authorList>
            <person name="Laetsch R D."/>
            <person name="Stevens L."/>
            <person name="Kumar S."/>
            <person name="Blaxter L. M."/>
        </authorList>
    </citation>
    <scope>NUCLEOTIDE SEQUENCE [LARGE SCALE GENOMIC DNA]</scope>
</reference>
<evidence type="ECO:0000256" key="11">
    <source>
        <dbReference type="SAM" id="MobiDB-lite"/>
    </source>
</evidence>
<feature type="region of interest" description="Disordered" evidence="11">
    <location>
        <begin position="694"/>
        <end position="714"/>
    </location>
</feature>
<keyword evidence="6" id="KW-0375">Hydrogen ion transport</keyword>
<dbReference type="GO" id="GO:0005886">
    <property type="term" value="C:plasma membrane"/>
    <property type="evidence" value="ECO:0007669"/>
    <property type="project" value="UniProtKB-SubCell"/>
</dbReference>
<dbReference type="Pfam" id="PF03189">
    <property type="entry name" value="Otopetrin"/>
    <property type="match status" value="1"/>
</dbReference>
<comment type="similarity">
    <text evidence="2">Belongs to the otopetrin family.</text>
</comment>
<evidence type="ECO:0000313" key="13">
    <source>
        <dbReference type="EMBL" id="CAB3409455.1"/>
    </source>
</evidence>
<protein>
    <submittedName>
        <fullName evidence="13">Uncharacterized protein</fullName>
    </submittedName>
</protein>
<organism evidence="13 14">
    <name type="scientific">Caenorhabditis bovis</name>
    <dbReference type="NCBI Taxonomy" id="2654633"/>
    <lineage>
        <taxon>Eukaryota</taxon>
        <taxon>Metazoa</taxon>
        <taxon>Ecdysozoa</taxon>
        <taxon>Nematoda</taxon>
        <taxon>Chromadorea</taxon>
        <taxon>Rhabditida</taxon>
        <taxon>Rhabditina</taxon>
        <taxon>Rhabditomorpha</taxon>
        <taxon>Rhabditoidea</taxon>
        <taxon>Rhabditidae</taxon>
        <taxon>Peloderinae</taxon>
        <taxon>Caenorhabditis</taxon>
    </lineage>
</organism>
<dbReference type="Proteomes" id="UP000494206">
    <property type="component" value="Unassembled WGS sequence"/>
</dbReference>
<evidence type="ECO:0000256" key="5">
    <source>
        <dbReference type="ARBA" id="ARBA00022692"/>
    </source>
</evidence>
<feature type="transmembrane region" description="Helical" evidence="12">
    <location>
        <begin position="963"/>
        <end position="986"/>
    </location>
</feature>
<evidence type="ECO:0000256" key="4">
    <source>
        <dbReference type="ARBA" id="ARBA00022475"/>
    </source>
</evidence>
<keyword evidence="7 12" id="KW-1133">Transmembrane helix</keyword>
<evidence type="ECO:0000256" key="6">
    <source>
        <dbReference type="ARBA" id="ARBA00022781"/>
    </source>
</evidence>
<dbReference type="GO" id="GO:0015252">
    <property type="term" value="F:proton channel activity"/>
    <property type="evidence" value="ECO:0007669"/>
    <property type="project" value="InterPro"/>
</dbReference>
<evidence type="ECO:0000256" key="8">
    <source>
        <dbReference type="ARBA" id="ARBA00023065"/>
    </source>
</evidence>
<feature type="compositionally biased region" description="Acidic residues" evidence="11">
    <location>
        <begin position="510"/>
        <end position="520"/>
    </location>
</feature>
<keyword evidence="8" id="KW-0406">Ion transport</keyword>
<dbReference type="EMBL" id="CADEPM010000008">
    <property type="protein sequence ID" value="CAB3409455.1"/>
    <property type="molecule type" value="Genomic_DNA"/>
</dbReference>
<evidence type="ECO:0000313" key="14">
    <source>
        <dbReference type="Proteomes" id="UP000494206"/>
    </source>
</evidence>
<gene>
    <name evidence="13" type="ORF">CBOVIS_LOCUS11108</name>
</gene>
<feature type="compositionally biased region" description="Low complexity" evidence="11">
    <location>
        <begin position="886"/>
        <end position="902"/>
    </location>
</feature>
<keyword evidence="10" id="KW-0407">Ion channel</keyword>
<keyword evidence="3" id="KW-0813">Transport</keyword>
<feature type="transmembrane region" description="Helical" evidence="12">
    <location>
        <begin position="925"/>
        <end position="943"/>
    </location>
</feature>
<sequence>MGEPGQLNCTIYQNDIDQIKKNDINSLRNLIKNFLNEHGYHEYLISTDSANVRRTCKTEDSEDVRPLNVKSEPEFREDLESERLPAADINETGFASVKPEPHTDIPMEPTVSTSVPESNYDYLQPINNTCETEVEPVEFCDQTSHEDEDDFPEMAISLKMARASLLDTCESIFKHQARNMLEDSNWSRFVQVNIYGKSLAELRDNGVNLEYVLENVGCSKLWIGEVSMYHGESDSGVDSSFEDTVPILSTTIADKNVPRISTPKHSYLQRKLTFNATHAISCINSSDEDDSHLFATTIEDEESNSSVVKRPEQEKVSDSVHVVLEEILDSVSRPPLQAPNLVSSKTGVNKKAKKTLTRMDTAPPEVPEVEIQHWSVKHSPIKRTTSAIKKRSTKAMRIQKHQSCDIALNELGVPKNEVSMRIANYRDDYDPYVGSVKEYRDLTPVSSDAEPRNQLDFDIDNDAGNSGSSFMTCYNFTENSTNMEKDYGIEPQNAYIDDTLQIDEDFFDFDDVDDGDDEENEGRNSPHPDAAVPKPILSKRTSSQRKSGTRKKVVSFAAPDCAEMMTAEEYKRHVNEIHTIKCQFPNCKKTYRWKIKYGKLRLIDHALTHVGRKTLKCRMCDATTFTTRSMRHHYAVMHKSTKIKGYGMKDLFSMPVDDQVSVRDMWIECYKDKLSLLGEAATTTKLKRIRRRRVLGDQSDSAASSGAEEDAPPPANDYFYSSITVAKMEFAEIQSAHSIDDLRAILQQTPTPSFASTPTRRISSSPLANNMEMYPVITEEGPAPRFERRLSRCLTELRPGPVEIPSHHRRFSLFRPNPIAHRNRSLSGDFTNAWLRTSNFDVRDEPVEINLETEPESMGAAKKTDTETAIFEDIIERPNKLERSDSASSSEENSENGSVSINEIERTTESAETTWMRNENAKNSMITAGTVFYALFLTIFSLVLELAHLVNDEESRKLNKKDIIFGLYMYCGSIVFFFYMYVVLLLNPRWYVTMGYLKKLFHVFSPPKPSPSTDTLSSAVATIRKVTHSSPSAGSLFLRLGCIVFGVIGVVYNAFLVFLCNWEPNCSALSTSLDVCAIVFIFIQMHFIFCNWKISITGSHLVARIGTMHLVAANLWTWIRYVLMEEGVMEREIREVFQRGHHSKHDSSESTEHDHEVFSQNGSCKAVECFLGSLSEVMYTSIVEYSLIAAAVMYIVWRNIGKKQHGTTYVKRKHQIRVDCSKTTTGLFLGIAFLAITFTSMVVYYGYNMMKKSYEAAYVYAFTDLFQYVFSTIGCLIAIYQMRALKYFSKKTNPSNRDQELLDQILLSIGLIGELIYSVAGLVGLTGEKTWTFFPWVLLTVHIFRLFQVGVQTFFLHVSRSVRMGSHHRDAQPGKQAVTFLLTANLALFFMNLFESEKAGVSETIINYYGKRSWVFLVRSFSPLTIFYRFHSSVCLAEIWKNVYASKTLGTPTNVSI</sequence>
<comment type="caution">
    <text evidence="13">The sequence shown here is derived from an EMBL/GenBank/DDBJ whole genome shotgun (WGS) entry which is preliminary data.</text>
</comment>
<dbReference type="OrthoDB" id="6429739at2759"/>
<proteinExistence type="inferred from homology"/>
<evidence type="ECO:0000256" key="3">
    <source>
        <dbReference type="ARBA" id="ARBA00022448"/>
    </source>
</evidence>
<feature type="transmembrane region" description="Helical" evidence="12">
    <location>
        <begin position="1259"/>
        <end position="1280"/>
    </location>
</feature>
<evidence type="ECO:0000256" key="2">
    <source>
        <dbReference type="ARBA" id="ARBA00006513"/>
    </source>
</evidence>
<keyword evidence="9 12" id="KW-0472">Membrane</keyword>
<evidence type="ECO:0000256" key="9">
    <source>
        <dbReference type="ARBA" id="ARBA00023136"/>
    </source>
</evidence>
<feature type="region of interest" description="Disordered" evidence="11">
    <location>
        <begin position="510"/>
        <end position="551"/>
    </location>
</feature>